<dbReference type="PANTHER" id="PTHR35342">
    <property type="entry name" value="TRICARBOXYLIC TRANSPORT PROTEIN"/>
    <property type="match status" value="1"/>
</dbReference>
<dbReference type="EMBL" id="JALHBS010000027">
    <property type="protein sequence ID" value="MCP3054437.1"/>
    <property type="molecule type" value="Genomic_DNA"/>
</dbReference>
<feature type="domain" description="DUF112" evidence="2">
    <location>
        <begin position="18"/>
        <end position="435"/>
    </location>
</feature>
<feature type="transmembrane region" description="Helical" evidence="1">
    <location>
        <begin position="12"/>
        <end position="33"/>
    </location>
</feature>
<feature type="transmembrane region" description="Helical" evidence="1">
    <location>
        <begin position="353"/>
        <end position="381"/>
    </location>
</feature>
<feature type="transmembrane region" description="Helical" evidence="1">
    <location>
        <begin position="425"/>
        <end position="443"/>
    </location>
</feature>
<dbReference type="RefSeq" id="WP_253963314.1">
    <property type="nucleotide sequence ID" value="NZ_JALHBS010000027.1"/>
</dbReference>
<dbReference type="Proteomes" id="UP001155220">
    <property type="component" value="Unassembled WGS sequence"/>
</dbReference>
<dbReference type="AlphaFoldDB" id="A0A9X2H9R1"/>
<evidence type="ECO:0000313" key="3">
    <source>
        <dbReference type="EMBL" id="MCP3054437.1"/>
    </source>
</evidence>
<evidence type="ECO:0000256" key="1">
    <source>
        <dbReference type="SAM" id="Phobius"/>
    </source>
</evidence>
<protein>
    <submittedName>
        <fullName evidence="3">Tripartite tricarboxylate transporter permease</fullName>
    </submittedName>
</protein>
<feature type="transmembrane region" description="Helical" evidence="1">
    <location>
        <begin position="466"/>
        <end position="487"/>
    </location>
</feature>
<keyword evidence="1" id="KW-0812">Transmembrane</keyword>
<feature type="transmembrane region" description="Helical" evidence="1">
    <location>
        <begin position="197"/>
        <end position="218"/>
    </location>
</feature>
<reference evidence="3" key="1">
    <citation type="submission" date="2022-03" db="EMBL/GenBank/DDBJ databases">
        <title>Aurantimonas Liuensis sp. Nov., isolated from the hadal seawater of the Mariana Trench.</title>
        <authorList>
            <person name="Liu R."/>
        </authorList>
    </citation>
    <scope>NUCLEOTIDE SEQUENCE</scope>
    <source>
        <strain evidence="3">LRZ36</strain>
    </source>
</reference>
<keyword evidence="1" id="KW-0472">Membrane</keyword>
<feature type="transmembrane region" description="Helical" evidence="1">
    <location>
        <begin position="326"/>
        <end position="346"/>
    </location>
</feature>
<feature type="transmembrane region" description="Helical" evidence="1">
    <location>
        <begin position="149"/>
        <end position="177"/>
    </location>
</feature>
<keyword evidence="4" id="KW-1185">Reference proteome</keyword>
<comment type="caution">
    <text evidence="3">The sequence shown here is derived from an EMBL/GenBank/DDBJ whole genome shotgun (WGS) entry which is preliminary data.</text>
</comment>
<organism evidence="3 4">
    <name type="scientific">Aurantimonas marianensis</name>
    <dbReference type="NCBI Taxonomy" id="2920428"/>
    <lineage>
        <taxon>Bacteria</taxon>
        <taxon>Pseudomonadati</taxon>
        <taxon>Pseudomonadota</taxon>
        <taxon>Alphaproteobacteria</taxon>
        <taxon>Hyphomicrobiales</taxon>
        <taxon>Aurantimonadaceae</taxon>
        <taxon>Aurantimonas</taxon>
    </lineage>
</organism>
<feature type="transmembrane region" description="Helical" evidence="1">
    <location>
        <begin position="387"/>
        <end position="413"/>
    </location>
</feature>
<feature type="transmembrane region" description="Helical" evidence="1">
    <location>
        <begin position="105"/>
        <end position="128"/>
    </location>
</feature>
<evidence type="ECO:0000259" key="2">
    <source>
        <dbReference type="Pfam" id="PF01970"/>
    </source>
</evidence>
<sequence>MDVLSQSLDVLLTTPAGLFAIIGVAWGILGGALPGLSPSITMALLLPFTYSLDPASAIVLLASTYIGAEYGGSIPAILIRTPGTNAAAATVIDGFEMNRQGKAGLALGISLYSGVLGSLVGLVMLVVLSEPLSSVALSFRPPSYFALGILGLSVIASLSGGSLVKGLIAGILGMMVATIGTDPVTGGNRFTFGTADLLGGIEPVLIMVGLFAVSELLVQTAQRGENLRVESRARIQFPGRKLAARLIPSQMIGSVIGTFEGVMPGAGGTVASFMSYNEARRWSRHKDEFGNGSPEGIAAPEAANNTVAATAIIPLLSFGIPGSNSTAILLGGFLIHGITVGPMIFIKSASTVYGLYGGMFIASVSLLFIGMAMMGPCIWLVNRPRAYLNAFILALIFSGVFSIHQSLFDLVIVREAGVVGFAMRLLKFPFLPTVLGLVLGYLVESNYRRSLVLSGGDHAIFLTDPISLGFLVVAAIFIVGSLIRPLITSWAGRRASAT</sequence>
<gene>
    <name evidence="3" type="ORF">MJ956_04655</name>
</gene>
<dbReference type="PANTHER" id="PTHR35342:SF5">
    <property type="entry name" value="TRICARBOXYLIC TRANSPORT PROTEIN"/>
    <property type="match status" value="1"/>
</dbReference>
<proteinExistence type="predicted"/>
<accession>A0A9X2H9R1</accession>
<name>A0A9X2H9R1_9HYPH</name>
<keyword evidence="1" id="KW-1133">Transmembrane helix</keyword>
<dbReference type="InterPro" id="IPR002823">
    <property type="entry name" value="DUF112_TM"/>
</dbReference>
<evidence type="ECO:0000313" key="4">
    <source>
        <dbReference type="Proteomes" id="UP001155220"/>
    </source>
</evidence>
<dbReference type="Pfam" id="PF01970">
    <property type="entry name" value="TctA"/>
    <property type="match status" value="1"/>
</dbReference>